<protein>
    <recommendedName>
        <fullName evidence="3">Non-specific serine/threonine protein kinase</fullName>
    </recommendedName>
</protein>
<proteinExistence type="predicted"/>
<organism evidence="1 2">
    <name type="scientific">Mycena chlorophos</name>
    <name type="common">Agaric fungus</name>
    <name type="synonym">Agaricus chlorophos</name>
    <dbReference type="NCBI Taxonomy" id="658473"/>
    <lineage>
        <taxon>Eukaryota</taxon>
        <taxon>Fungi</taxon>
        <taxon>Dikarya</taxon>
        <taxon>Basidiomycota</taxon>
        <taxon>Agaricomycotina</taxon>
        <taxon>Agaricomycetes</taxon>
        <taxon>Agaricomycetidae</taxon>
        <taxon>Agaricales</taxon>
        <taxon>Marasmiineae</taxon>
        <taxon>Mycenaceae</taxon>
        <taxon>Mycena</taxon>
    </lineage>
</organism>
<dbReference type="EMBL" id="DF841072">
    <property type="protein sequence ID" value="GAT45317.1"/>
    <property type="molecule type" value="Genomic_DNA"/>
</dbReference>
<name>A0ABQ0L2C9_MYCCL</name>
<sequence>MTTVKALESLDEYGKNRTTVNLLYFPNENNFMIEAAHIPKDCDVASTVKFLAPEVKFQVSVIYTPLSLSEANTNELHPDKFWIKALVKTAREQGCVGRRFVQQTIGQLLNMLETRIRGPLVEGRGLWILVVPNTYGGVLPGRLNLAVASKMAPNIAAKEGPQYLLEQAQPSGFLNRELYDDIPMREGLPPDFYFSAFFPARGALQSILVAKEVDLDNMLRKRYASKQQKRHALFQAHQVASAARKYQDSEVSITDVRKATHVLFKLCHARTKRTNMARSAARNTHDAILDGSMCFDVTPAFASHKISMQTQADEDKHLGAGNELLQAAQGAQKVIVEEIAVCPDSYSLVEVLNFVQDYPLLRPATTCNPMVLTSLRLLVYTVAFMVSFEEPGIAGSRWAYERVASFDLRPSGTSDRPDDLHAKRMLCFFLCLDTLNSKIGQMIERASPMPKGFWPLCGRAIVADGYVLHYSHRIRTEDARVFVARVVGVIPAEHRGEQLDKDSLTIDQTAVCKVVTTNYGVMVHKELWKEGLAPRLFAYRPALANKDCDHPVDFGYKMVIMEHIEGRQPEDLDQEACIKELRRLKKVLGEKKLVHGDLRAANLLWIADGEQVKLQVVDFDWAGRNDDDNDDDDGVFYPHNLLNPNNVRHFTAQPGAVITHEQDCYMLDNLIEDFERRASGLGNKVASMEGIESEPYSNYL</sequence>
<reference evidence="1" key="1">
    <citation type="submission" date="2014-09" db="EMBL/GenBank/DDBJ databases">
        <title>Genome sequence of the luminous mushroom Mycena chlorophos for searching fungal bioluminescence genes.</title>
        <authorList>
            <person name="Tanaka Y."/>
            <person name="Kasuga D."/>
            <person name="Oba Y."/>
            <person name="Hase S."/>
            <person name="Sato K."/>
            <person name="Oba Y."/>
            <person name="Sakakibara Y."/>
        </authorList>
    </citation>
    <scope>NUCLEOTIDE SEQUENCE</scope>
</reference>
<accession>A0ABQ0L2C9</accession>
<gene>
    <name evidence="1" type="ORF">MCHLO_02903</name>
</gene>
<dbReference type="SUPFAM" id="SSF56112">
    <property type="entry name" value="Protein kinase-like (PK-like)"/>
    <property type="match status" value="1"/>
</dbReference>
<evidence type="ECO:0000313" key="2">
    <source>
        <dbReference type="Proteomes" id="UP000815677"/>
    </source>
</evidence>
<evidence type="ECO:0000313" key="1">
    <source>
        <dbReference type="EMBL" id="GAT45317.1"/>
    </source>
</evidence>
<dbReference type="Proteomes" id="UP000815677">
    <property type="component" value="Unassembled WGS sequence"/>
</dbReference>
<keyword evidence="2" id="KW-1185">Reference proteome</keyword>
<dbReference type="InterPro" id="IPR011009">
    <property type="entry name" value="Kinase-like_dom_sf"/>
</dbReference>
<evidence type="ECO:0008006" key="3">
    <source>
        <dbReference type="Google" id="ProtNLM"/>
    </source>
</evidence>